<dbReference type="RefSeq" id="WP_134437475.1">
    <property type="nucleotide sequence ID" value="NZ_SOML01000016.1"/>
</dbReference>
<proteinExistence type="predicted"/>
<accession>A0A4Y8KV59</accession>
<dbReference type="InterPro" id="IPR046558">
    <property type="entry name" value="DUF6712"/>
</dbReference>
<sequence length="181" mass="20885">MKHLTTIENLKSSSSRFISSKLDDGRIEPYIDESEQMNIKSQIGDALFINILEYVNADDKSGFPDYSILLNGGTYQIKNCDNDFEKRSFKGLIEALNYYVWSRIVKNNNYTLTRYGLVNKNDPYSANAELKERLAVEKDALSIADKYLSECIDYLKANKSQFPLFKKGKQRNRLRIRVIGD</sequence>
<keyword evidence="2" id="KW-1185">Reference proteome</keyword>
<gene>
    <name evidence="1" type="ORF">E2605_18265</name>
</gene>
<comment type="caution">
    <text evidence="1">The sequence shown here is derived from an EMBL/GenBank/DDBJ whole genome shotgun (WGS) entry which is preliminary data.</text>
</comment>
<dbReference type="EMBL" id="SOML01000016">
    <property type="protein sequence ID" value="TFD92788.1"/>
    <property type="molecule type" value="Genomic_DNA"/>
</dbReference>
<dbReference type="OrthoDB" id="1048878at2"/>
<organism evidence="1 2">
    <name type="scientific">Dysgonomonas capnocytophagoides</name>
    <dbReference type="NCBI Taxonomy" id="45254"/>
    <lineage>
        <taxon>Bacteria</taxon>
        <taxon>Pseudomonadati</taxon>
        <taxon>Bacteroidota</taxon>
        <taxon>Bacteroidia</taxon>
        <taxon>Bacteroidales</taxon>
        <taxon>Dysgonomonadaceae</taxon>
        <taxon>Dysgonomonas</taxon>
    </lineage>
</organism>
<protein>
    <submittedName>
        <fullName evidence="1">Uncharacterized protein</fullName>
    </submittedName>
</protein>
<dbReference type="Proteomes" id="UP000297861">
    <property type="component" value="Unassembled WGS sequence"/>
</dbReference>
<evidence type="ECO:0000313" key="1">
    <source>
        <dbReference type="EMBL" id="TFD92788.1"/>
    </source>
</evidence>
<dbReference type="AlphaFoldDB" id="A0A4Y8KV59"/>
<evidence type="ECO:0000313" key="2">
    <source>
        <dbReference type="Proteomes" id="UP000297861"/>
    </source>
</evidence>
<dbReference type="Pfam" id="PF20459">
    <property type="entry name" value="DUF6712"/>
    <property type="match status" value="1"/>
</dbReference>
<name>A0A4Y8KV59_9BACT</name>
<reference evidence="1 2" key="1">
    <citation type="submission" date="2019-03" db="EMBL/GenBank/DDBJ databases">
        <title>San Antonio Military Medical Center submission to MRSN (WRAIR), pending publication.</title>
        <authorList>
            <person name="Blyth D.M."/>
            <person name="Mccarthy S.L."/>
            <person name="Schall S.E."/>
            <person name="Stam J.A."/>
            <person name="Ong A.C."/>
            <person name="Mcgann P.T."/>
        </authorList>
    </citation>
    <scope>NUCLEOTIDE SEQUENCE [LARGE SCALE GENOMIC DNA]</scope>
    <source>
        <strain evidence="1 2">MRSN571793</strain>
    </source>
</reference>